<evidence type="ECO:0000256" key="1">
    <source>
        <dbReference type="SAM" id="Coils"/>
    </source>
</evidence>
<dbReference type="PANTHER" id="PTHR34380:SF6">
    <property type="entry name" value="TERNARY COMPLEX FACTOR MIP1 LEUCINE-ZIPPER DOMAIN-CONTAINING PROTEIN"/>
    <property type="match status" value="1"/>
</dbReference>
<feature type="coiled-coil region" evidence="1">
    <location>
        <begin position="51"/>
        <end position="85"/>
    </location>
</feature>
<dbReference type="PANTHER" id="PTHR34380">
    <property type="entry name" value="BNAA03G12380D PROTEIN"/>
    <property type="match status" value="1"/>
</dbReference>
<dbReference type="InParanoid" id="A0A1Q3B657"/>
<dbReference type="OrthoDB" id="990834at2759"/>
<evidence type="ECO:0000313" key="3">
    <source>
        <dbReference type="EMBL" id="GAV63546.1"/>
    </source>
</evidence>
<reference evidence="4" key="1">
    <citation type="submission" date="2016-04" db="EMBL/GenBank/DDBJ databases">
        <title>Cephalotus genome sequencing.</title>
        <authorList>
            <person name="Fukushima K."/>
            <person name="Hasebe M."/>
            <person name="Fang X."/>
        </authorList>
    </citation>
    <scope>NUCLEOTIDE SEQUENCE [LARGE SCALE GENOMIC DNA]</scope>
    <source>
        <strain evidence="4">cv. St1</strain>
    </source>
</reference>
<dbReference type="Proteomes" id="UP000187406">
    <property type="component" value="Unassembled WGS sequence"/>
</dbReference>
<dbReference type="EMBL" id="BDDD01000310">
    <property type="protein sequence ID" value="GAV63546.1"/>
    <property type="molecule type" value="Genomic_DNA"/>
</dbReference>
<keyword evidence="1" id="KW-0175">Coiled coil</keyword>
<gene>
    <name evidence="3" type="ORF">CFOL_v3_07064</name>
</gene>
<evidence type="ECO:0000256" key="2">
    <source>
        <dbReference type="SAM" id="MobiDB-lite"/>
    </source>
</evidence>
<organism evidence="3 4">
    <name type="scientific">Cephalotus follicularis</name>
    <name type="common">Albany pitcher plant</name>
    <dbReference type="NCBI Taxonomy" id="3775"/>
    <lineage>
        <taxon>Eukaryota</taxon>
        <taxon>Viridiplantae</taxon>
        <taxon>Streptophyta</taxon>
        <taxon>Embryophyta</taxon>
        <taxon>Tracheophyta</taxon>
        <taxon>Spermatophyta</taxon>
        <taxon>Magnoliopsida</taxon>
        <taxon>eudicotyledons</taxon>
        <taxon>Gunneridae</taxon>
        <taxon>Pentapetalae</taxon>
        <taxon>rosids</taxon>
        <taxon>fabids</taxon>
        <taxon>Oxalidales</taxon>
        <taxon>Cephalotaceae</taxon>
        <taxon>Cephalotus</taxon>
    </lineage>
</organism>
<protein>
    <submittedName>
        <fullName evidence="3">Uncharacterized protein</fullName>
    </submittedName>
</protein>
<name>A0A1Q3B657_CEPFO</name>
<accession>A0A1Q3B657</accession>
<dbReference type="AlphaFoldDB" id="A0A1Q3B657"/>
<proteinExistence type="predicted"/>
<keyword evidence="4" id="KW-1185">Reference proteome</keyword>
<evidence type="ECO:0000313" key="4">
    <source>
        <dbReference type="Proteomes" id="UP000187406"/>
    </source>
</evidence>
<comment type="caution">
    <text evidence="3">The sequence shown here is derived from an EMBL/GenBank/DDBJ whole genome shotgun (WGS) entry which is preliminary data.</text>
</comment>
<feature type="region of interest" description="Disordered" evidence="2">
    <location>
        <begin position="1"/>
        <end position="26"/>
    </location>
</feature>
<sequence length="342" mass="38951">MSTESQVVIGIDIDQEDDNNKNNKNANNHRITELITKLMSAFQPRVFTEVATELISREEDANREMERLRRENKEIKEKHDMERLMKTKLESELQSCKDENWELTQSNSSLSENLKLIIEREKNTEERNRALVEDVKRMGQEDKEVNLELRRKLFEAENSKRRVDSDLEISRRRYGELDARVLRVWEELELLKAGPPQRGLGGDLGVNSGGLGEKVFEVKTEVVDGTDDFPDTGATPSLQNVIEIIDSDDETVPRSMLNVKDTISQKQAGSSQSGLKRKVASYLNTGGYEDADHEDQAVSSSIKGLQKIVIPLSLDAIWKRCEKKVKAEHNSRSHISYSHSKA</sequence>